<sequence>MTRPRADEWAVIGEPGDPIPGDPEEIARLGKDLRKTAESIKKQADEIKALSSVEAWKSKAAKEFREQAEEAGGKLRKAYKRYDAAADALGEKVMEGDACFSEYASELHRAQKMADKALRDAQDADREAKASGGAIDKLPKGTADDDPERKKLEKRQEAADSALDRARKALEVAKEIRDGAAKRAREAISYAIENDGLKDGTWDKFKDWVNDNSGWIEKVLKVSGWVSTICGTLALMVGWIPVIGQALAGILGTIALAATLVSLVGHTLLALAGKGSWFDVALDVVGLATLGIGRAALAGAKGASVAAQSAGRTAAYNRFMQGVKAKPGSAAFKRARNKAWKKANAESGGAVRGKAAADARANAPKGWFPGAQRVADAFNPKLIYRDSIDSLKGVKDLSWSNVRKLGQGDTWTGVRPGDPGISDAAKGIDAMSDALQADGAVKGAANVLQTQTRIWAGSTAVASITDALDKGEITGLAGDMVGSQALDDGVWSATGVKDATTTSDG</sequence>
<feature type="domain" description="Putative T7SS secretion signal" evidence="3">
    <location>
        <begin position="15"/>
        <end position="193"/>
    </location>
</feature>
<feature type="transmembrane region" description="Helical" evidence="2">
    <location>
        <begin position="222"/>
        <end position="240"/>
    </location>
</feature>
<feature type="compositionally biased region" description="Basic and acidic residues" evidence="1">
    <location>
        <begin position="114"/>
        <end position="129"/>
    </location>
</feature>
<feature type="region of interest" description="Disordered" evidence="1">
    <location>
        <begin position="114"/>
        <end position="160"/>
    </location>
</feature>
<feature type="region of interest" description="Disordered" evidence="1">
    <location>
        <begin position="1"/>
        <end position="23"/>
    </location>
</feature>
<gene>
    <name evidence="4" type="ORF">N6Q81_20225</name>
</gene>
<evidence type="ECO:0000259" key="3">
    <source>
        <dbReference type="Pfam" id="PF21725"/>
    </source>
</evidence>
<organism evidence="4 5">
    <name type="scientific">Streptomyces vinaceusdrappus</name>
    <dbReference type="NCBI Taxonomy" id="67376"/>
    <lineage>
        <taxon>Bacteria</taxon>
        <taxon>Bacillati</taxon>
        <taxon>Actinomycetota</taxon>
        <taxon>Actinomycetes</taxon>
        <taxon>Kitasatosporales</taxon>
        <taxon>Streptomycetaceae</taxon>
        <taxon>Streptomyces</taxon>
        <taxon>Streptomyces rochei group</taxon>
    </lineage>
</organism>
<reference evidence="4" key="1">
    <citation type="submission" date="2022-09" db="EMBL/GenBank/DDBJ databases">
        <title>Streptomyces vinaceusdrappus strain AC-40.</title>
        <authorList>
            <person name="Sedeek A.M."/>
            <person name="Salah I."/>
            <person name="Kamel H.L."/>
            <person name="Soltan M.A."/>
            <person name="Elsayed T.R."/>
        </authorList>
    </citation>
    <scope>NUCLEOTIDE SEQUENCE</scope>
    <source>
        <strain evidence="4">AC-40</strain>
    </source>
</reference>
<proteinExistence type="predicted"/>
<dbReference type="Pfam" id="PF21725">
    <property type="entry name" value="T7SS_signal"/>
    <property type="match status" value="1"/>
</dbReference>
<evidence type="ECO:0000313" key="5">
    <source>
        <dbReference type="Proteomes" id="UP001064390"/>
    </source>
</evidence>
<dbReference type="RefSeq" id="WP_261699444.1">
    <property type="nucleotide sequence ID" value="NZ_CP104697.1"/>
</dbReference>
<keyword evidence="5" id="KW-1185">Reference proteome</keyword>
<name>A0ABY6C0Y2_9ACTN</name>
<dbReference type="InterPro" id="IPR049082">
    <property type="entry name" value="T7SS_signal"/>
</dbReference>
<evidence type="ECO:0000313" key="4">
    <source>
        <dbReference type="EMBL" id="UXI80180.1"/>
    </source>
</evidence>
<feature type="compositionally biased region" description="Basic and acidic residues" evidence="1">
    <location>
        <begin position="137"/>
        <end position="160"/>
    </location>
</feature>
<dbReference type="EMBL" id="CP104697">
    <property type="protein sequence ID" value="UXI80180.1"/>
    <property type="molecule type" value="Genomic_DNA"/>
</dbReference>
<evidence type="ECO:0000256" key="2">
    <source>
        <dbReference type="SAM" id="Phobius"/>
    </source>
</evidence>
<evidence type="ECO:0000256" key="1">
    <source>
        <dbReference type="SAM" id="MobiDB-lite"/>
    </source>
</evidence>
<keyword evidence="2" id="KW-0472">Membrane</keyword>
<keyword evidence="2" id="KW-1133">Transmembrane helix</keyword>
<keyword evidence="2" id="KW-0812">Transmembrane</keyword>
<protein>
    <recommendedName>
        <fullName evidence="3">Putative T7SS secretion signal domain-containing protein</fullName>
    </recommendedName>
</protein>
<feature type="transmembrane region" description="Helical" evidence="2">
    <location>
        <begin position="246"/>
        <end position="272"/>
    </location>
</feature>
<dbReference type="Proteomes" id="UP001064390">
    <property type="component" value="Chromosome"/>
</dbReference>
<accession>A0ABY6C0Y2</accession>